<feature type="compositionally biased region" description="Polar residues" evidence="3">
    <location>
        <begin position="100"/>
        <end position="115"/>
    </location>
</feature>
<reference evidence="6" key="2">
    <citation type="submission" date="2021-04" db="EMBL/GenBank/DDBJ databases">
        <authorList>
            <person name="Gilroy R."/>
        </authorList>
    </citation>
    <scope>NUCLEOTIDE SEQUENCE</scope>
    <source>
        <strain evidence="6">5790</strain>
    </source>
</reference>
<reference evidence="6" key="1">
    <citation type="journal article" date="2021" name="PeerJ">
        <title>Extensive microbial diversity within the chicken gut microbiome revealed by metagenomics and culture.</title>
        <authorList>
            <person name="Gilroy R."/>
            <person name="Ravi A."/>
            <person name="Getino M."/>
            <person name="Pursley I."/>
            <person name="Horton D.L."/>
            <person name="Alikhan N.F."/>
            <person name="Baker D."/>
            <person name="Gharbi K."/>
            <person name="Hall N."/>
            <person name="Watson M."/>
            <person name="Adriaenssens E.M."/>
            <person name="Foster-Nyarko E."/>
            <person name="Jarju S."/>
            <person name="Secka A."/>
            <person name="Antonio M."/>
            <person name="Oren A."/>
            <person name="Chaudhuri R.R."/>
            <person name="La Ragione R."/>
            <person name="Hildebrand F."/>
            <person name="Pallen M.J."/>
        </authorList>
    </citation>
    <scope>NUCLEOTIDE SEQUENCE</scope>
    <source>
        <strain evidence="6">5790</strain>
    </source>
</reference>
<sequence length="519" mass="55138">MDEFKRDFENRNSDESLNRDMQGEASGEPEHTAKVEMNDTPSIQENTPSRAQAKIEFQQEGSEPEETAERSETSYTYSGSALGDNAREVFEQSDNKTDGGYQSSPYSSQAYNNGYNYVHSNQNARSGLYNEHISSKPEKKEKKRLRYVAAMLAAAVLNLAVLGGAFALGHSFGSGGDESNKTTLSQQLKTDTSSGNTEGAANTVSTGDTMDTTQIAKNVGPAVVGIKSAVTGQYSLFGGYTTSEAQGSGIILSADGYIVTNNHVVENASSVTVQLNTGSEYTAEIIGTDEQTDLAVIKITPQEELTVAVLGDSTQVEVGETAIAIGNPMGLEFFGSVTQGIVSAVNRTVTVDNRTMNLIQTDAAINSGNSGGALINSKGEVIGINTVKVSTSGVEGMGFAIPISDAKPIISDLLEYGYVKGRPVIGVSTRDITEYMTMQYGWPQGAQIMSVTSENARNAGLQQGDIIVKIDGQEVKSGSDLTEYKDTKSPGDTVSLEVYKYATGSTETVSVVLSEQTPE</sequence>
<dbReference type="PRINTS" id="PR00834">
    <property type="entry name" value="PROTEASES2C"/>
</dbReference>
<evidence type="ECO:0000313" key="6">
    <source>
        <dbReference type="EMBL" id="HIV85542.1"/>
    </source>
</evidence>
<feature type="transmembrane region" description="Helical" evidence="4">
    <location>
        <begin position="145"/>
        <end position="168"/>
    </location>
</feature>
<dbReference type="Gene3D" id="2.30.42.10">
    <property type="match status" value="1"/>
</dbReference>
<feature type="compositionally biased region" description="Basic and acidic residues" evidence="3">
    <location>
        <begin position="1"/>
        <end position="37"/>
    </location>
</feature>
<feature type="region of interest" description="Disordered" evidence="3">
    <location>
        <begin position="1"/>
        <end position="115"/>
    </location>
</feature>
<evidence type="ECO:0000256" key="4">
    <source>
        <dbReference type="SAM" id="Phobius"/>
    </source>
</evidence>
<name>A0A9D1PQU1_9FIRM</name>
<evidence type="ECO:0000259" key="5">
    <source>
        <dbReference type="SMART" id="SM00228"/>
    </source>
</evidence>
<dbReference type="InterPro" id="IPR051201">
    <property type="entry name" value="Chloro_Bact_Ser_Proteases"/>
</dbReference>
<dbReference type="GO" id="GO:0006508">
    <property type="term" value="P:proteolysis"/>
    <property type="evidence" value="ECO:0007669"/>
    <property type="project" value="UniProtKB-KW"/>
</dbReference>
<dbReference type="Gene3D" id="2.40.10.120">
    <property type="match status" value="1"/>
</dbReference>
<evidence type="ECO:0000256" key="1">
    <source>
        <dbReference type="ARBA" id="ARBA00022670"/>
    </source>
</evidence>
<dbReference type="Pfam" id="PF13365">
    <property type="entry name" value="Trypsin_2"/>
    <property type="match status" value="1"/>
</dbReference>
<dbReference type="EMBL" id="DXIJ01000037">
    <property type="protein sequence ID" value="HIV85542.1"/>
    <property type="molecule type" value="Genomic_DNA"/>
</dbReference>
<dbReference type="InterPro" id="IPR001940">
    <property type="entry name" value="Peptidase_S1C"/>
</dbReference>
<dbReference type="Pfam" id="PF13180">
    <property type="entry name" value="PDZ_2"/>
    <property type="match status" value="1"/>
</dbReference>
<feature type="compositionally biased region" description="Polar residues" evidence="3">
    <location>
        <begin position="181"/>
        <end position="208"/>
    </location>
</feature>
<dbReference type="InterPro" id="IPR001478">
    <property type="entry name" value="PDZ"/>
</dbReference>
<evidence type="ECO:0000313" key="7">
    <source>
        <dbReference type="Proteomes" id="UP000824162"/>
    </source>
</evidence>
<dbReference type="SUPFAM" id="SSF50156">
    <property type="entry name" value="PDZ domain-like"/>
    <property type="match status" value="1"/>
</dbReference>
<dbReference type="Proteomes" id="UP000824162">
    <property type="component" value="Unassembled WGS sequence"/>
</dbReference>
<dbReference type="PANTHER" id="PTHR43343:SF3">
    <property type="entry name" value="PROTEASE DO-LIKE 8, CHLOROPLASTIC"/>
    <property type="match status" value="1"/>
</dbReference>
<dbReference type="GO" id="GO:0004252">
    <property type="term" value="F:serine-type endopeptidase activity"/>
    <property type="evidence" value="ECO:0007669"/>
    <property type="project" value="InterPro"/>
</dbReference>
<dbReference type="SUPFAM" id="SSF50494">
    <property type="entry name" value="Trypsin-like serine proteases"/>
    <property type="match status" value="1"/>
</dbReference>
<feature type="region of interest" description="Disordered" evidence="3">
    <location>
        <begin position="175"/>
        <end position="208"/>
    </location>
</feature>
<gene>
    <name evidence="6" type="ORF">H9900_01890</name>
</gene>
<feature type="compositionally biased region" description="Polar residues" evidence="3">
    <location>
        <begin position="39"/>
        <end position="50"/>
    </location>
</feature>
<evidence type="ECO:0000256" key="2">
    <source>
        <dbReference type="ARBA" id="ARBA00022801"/>
    </source>
</evidence>
<dbReference type="AlphaFoldDB" id="A0A9D1PQU1"/>
<dbReference type="InterPro" id="IPR036034">
    <property type="entry name" value="PDZ_sf"/>
</dbReference>
<keyword evidence="4" id="KW-0472">Membrane</keyword>
<dbReference type="InterPro" id="IPR009003">
    <property type="entry name" value="Peptidase_S1_PA"/>
</dbReference>
<keyword evidence="2" id="KW-0378">Hydrolase</keyword>
<dbReference type="SMART" id="SM00228">
    <property type="entry name" value="PDZ"/>
    <property type="match status" value="1"/>
</dbReference>
<comment type="caution">
    <text evidence="6">The sequence shown here is derived from an EMBL/GenBank/DDBJ whole genome shotgun (WGS) entry which is preliminary data.</text>
</comment>
<keyword evidence="4" id="KW-0812">Transmembrane</keyword>
<accession>A0A9D1PQU1</accession>
<organism evidence="6 7">
    <name type="scientific">Candidatus Monoglobus merdigallinarum</name>
    <dbReference type="NCBI Taxonomy" id="2838698"/>
    <lineage>
        <taxon>Bacteria</taxon>
        <taxon>Bacillati</taxon>
        <taxon>Bacillota</taxon>
        <taxon>Clostridia</taxon>
        <taxon>Monoglobales</taxon>
        <taxon>Monoglobaceae</taxon>
        <taxon>Monoglobus</taxon>
    </lineage>
</organism>
<feature type="compositionally biased region" description="Basic and acidic residues" evidence="3">
    <location>
        <begin position="85"/>
        <end position="97"/>
    </location>
</feature>
<keyword evidence="4" id="KW-1133">Transmembrane helix</keyword>
<proteinExistence type="predicted"/>
<dbReference type="PANTHER" id="PTHR43343">
    <property type="entry name" value="PEPTIDASE S12"/>
    <property type="match status" value="1"/>
</dbReference>
<feature type="domain" description="PDZ" evidence="5">
    <location>
        <begin position="423"/>
        <end position="502"/>
    </location>
</feature>
<evidence type="ECO:0000256" key="3">
    <source>
        <dbReference type="SAM" id="MobiDB-lite"/>
    </source>
</evidence>
<protein>
    <submittedName>
        <fullName evidence="6">Trypsin-like peptidase domain-containing protein</fullName>
    </submittedName>
</protein>
<keyword evidence="1" id="KW-0645">Protease</keyword>